<organism evidence="3 4">
    <name type="scientific">Cadophora malorum</name>
    <dbReference type="NCBI Taxonomy" id="108018"/>
    <lineage>
        <taxon>Eukaryota</taxon>
        <taxon>Fungi</taxon>
        <taxon>Dikarya</taxon>
        <taxon>Ascomycota</taxon>
        <taxon>Pezizomycotina</taxon>
        <taxon>Leotiomycetes</taxon>
        <taxon>Helotiales</taxon>
        <taxon>Ploettnerulaceae</taxon>
        <taxon>Cadophora</taxon>
    </lineage>
</organism>
<evidence type="ECO:0000313" key="4">
    <source>
        <dbReference type="Proteomes" id="UP000664132"/>
    </source>
</evidence>
<feature type="region of interest" description="Disordered" evidence="1">
    <location>
        <begin position="61"/>
        <end position="90"/>
    </location>
</feature>
<feature type="compositionally biased region" description="Low complexity" evidence="1">
    <location>
        <begin position="117"/>
        <end position="134"/>
    </location>
</feature>
<keyword evidence="4" id="KW-1185">Reference proteome</keyword>
<dbReference type="Proteomes" id="UP000664132">
    <property type="component" value="Unassembled WGS sequence"/>
</dbReference>
<dbReference type="PROSITE" id="PS50097">
    <property type="entry name" value="BTB"/>
    <property type="match status" value="1"/>
</dbReference>
<reference evidence="3" key="1">
    <citation type="submission" date="2021-02" db="EMBL/GenBank/DDBJ databases">
        <title>Genome sequence Cadophora malorum strain M34.</title>
        <authorList>
            <person name="Stefanovic E."/>
            <person name="Vu D."/>
            <person name="Scully C."/>
            <person name="Dijksterhuis J."/>
            <person name="Roader J."/>
            <person name="Houbraken J."/>
        </authorList>
    </citation>
    <scope>NUCLEOTIDE SEQUENCE</scope>
    <source>
        <strain evidence="3">M34</strain>
    </source>
</reference>
<name>A0A8H7W628_9HELO</name>
<evidence type="ECO:0000313" key="3">
    <source>
        <dbReference type="EMBL" id="KAG4412199.1"/>
    </source>
</evidence>
<dbReference type="Gene3D" id="3.30.710.10">
    <property type="entry name" value="Potassium Channel Kv1.1, Chain A"/>
    <property type="match status" value="1"/>
</dbReference>
<proteinExistence type="predicted"/>
<dbReference type="Pfam" id="PF00651">
    <property type="entry name" value="BTB"/>
    <property type="match status" value="1"/>
</dbReference>
<dbReference type="OrthoDB" id="3539700at2759"/>
<dbReference type="SUPFAM" id="SSF54695">
    <property type="entry name" value="POZ domain"/>
    <property type="match status" value="1"/>
</dbReference>
<sequence length="134" mass="14838">MADPPAAKKQKVSKPIVFATPGYQPDVRLVVFDQDFHIHSILLKLRSAYFRKYLDSPDKAPKVTNTISTGATNGDRSMSADSSRISLKGPQGSFKYHWVTEIDGDDKSSWYLTAAKSDTSSSTSPDFSGDTFRR</sequence>
<dbReference type="InterPro" id="IPR011333">
    <property type="entry name" value="SKP1/BTB/POZ_sf"/>
</dbReference>
<feature type="domain" description="BTB" evidence="2">
    <location>
        <begin position="25"/>
        <end position="56"/>
    </location>
</feature>
<evidence type="ECO:0000259" key="2">
    <source>
        <dbReference type="PROSITE" id="PS50097"/>
    </source>
</evidence>
<dbReference type="EMBL" id="JAFJYH010000400">
    <property type="protein sequence ID" value="KAG4412199.1"/>
    <property type="molecule type" value="Genomic_DNA"/>
</dbReference>
<dbReference type="InterPro" id="IPR000210">
    <property type="entry name" value="BTB/POZ_dom"/>
</dbReference>
<dbReference type="AlphaFoldDB" id="A0A8H7W628"/>
<gene>
    <name evidence="3" type="ORF">IFR04_014659</name>
</gene>
<feature type="region of interest" description="Disordered" evidence="1">
    <location>
        <begin position="115"/>
        <end position="134"/>
    </location>
</feature>
<accession>A0A8H7W628</accession>
<protein>
    <recommendedName>
        <fullName evidence="2">BTB domain-containing protein</fullName>
    </recommendedName>
</protein>
<dbReference type="CDD" id="cd18186">
    <property type="entry name" value="BTB_POZ_ZBTB_KLHL-like"/>
    <property type="match status" value="1"/>
</dbReference>
<feature type="compositionally biased region" description="Polar residues" evidence="1">
    <location>
        <begin position="63"/>
        <end position="85"/>
    </location>
</feature>
<comment type="caution">
    <text evidence="3">The sequence shown here is derived from an EMBL/GenBank/DDBJ whole genome shotgun (WGS) entry which is preliminary data.</text>
</comment>
<evidence type="ECO:0000256" key="1">
    <source>
        <dbReference type="SAM" id="MobiDB-lite"/>
    </source>
</evidence>